<dbReference type="PANTHER" id="PTHR30106">
    <property type="entry name" value="INNER MEMBRANE PROTEIN YEIH-RELATED"/>
    <property type="match status" value="1"/>
</dbReference>
<dbReference type="PANTHER" id="PTHR30106:SF2">
    <property type="entry name" value="UPF0324 INNER MEMBRANE PROTEIN YEIH"/>
    <property type="match status" value="1"/>
</dbReference>
<evidence type="ECO:0000256" key="7">
    <source>
        <dbReference type="SAM" id="Phobius"/>
    </source>
</evidence>
<feature type="transmembrane region" description="Helical" evidence="7">
    <location>
        <begin position="124"/>
        <end position="145"/>
    </location>
</feature>
<dbReference type="RefSeq" id="WP_107532357.1">
    <property type="nucleotide sequence ID" value="NZ_PZEV01000015.1"/>
</dbReference>
<feature type="transmembrane region" description="Helical" evidence="7">
    <location>
        <begin position="93"/>
        <end position="112"/>
    </location>
</feature>
<comment type="similarity">
    <text evidence="2">Belongs to the UPF0324 family.</text>
</comment>
<name>A0A2T4Q0W6_STAWA</name>
<evidence type="ECO:0000256" key="1">
    <source>
        <dbReference type="ARBA" id="ARBA00004651"/>
    </source>
</evidence>
<comment type="caution">
    <text evidence="8">The sequence shown here is derived from an EMBL/GenBank/DDBJ whole genome shotgun (WGS) entry which is preliminary data.</text>
</comment>
<keyword evidence="3" id="KW-1003">Cell membrane</keyword>
<feature type="transmembrane region" description="Helical" evidence="7">
    <location>
        <begin position="278"/>
        <end position="296"/>
    </location>
</feature>
<evidence type="ECO:0000313" key="9">
    <source>
        <dbReference type="Proteomes" id="UP000240717"/>
    </source>
</evidence>
<gene>
    <name evidence="8" type="ORF">BU085_05875</name>
</gene>
<evidence type="ECO:0000256" key="3">
    <source>
        <dbReference type="ARBA" id="ARBA00022475"/>
    </source>
</evidence>
<sequence>MIQLKHKYFFIGMLFTFGIAMLSLALSKLPILNHVGGLSIAILIAILYRHFKGYPEQYKVGITFSSKRLLKIAIVFYGLKLNIDEILGRSGPLLLMDACIIIFSIVMTYALSRLFKTDTSITTLLGVGTGICGAAAIAAIAPVIKSRDKDIAISVGIIALVGTVFSLFYTLIYSIVHMSPIHFGIWSGTSLHEIAQVVLAGNYAGIDSLKIALLAKLGRVFLLIPVIIIFILCVKYKNKDSEQSHRIDFPYFLIGFIAMALINTYISLPPALLKVLEIMTNIFLLMAMVALGLNVSFKDLKSRALKPLLVIIIVSICLSILSYFITQTIF</sequence>
<protein>
    <submittedName>
        <fullName evidence="8">Putative sulfate exporter family transporter</fullName>
    </submittedName>
</protein>
<dbReference type="AlphaFoldDB" id="A0A2T4Q0W6"/>
<organism evidence="8 9">
    <name type="scientific">Staphylococcus warneri</name>
    <dbReference type="NCBI Taxonomy" id="1292"/>
    <lineage>
        <taxon>Bacteria</taxon>
        <taxon>Bacillati</taxon>
        <taxon>Bacillota</taxon>
        <taxon>Bacilli</taxon>
        <taxon>Bacillales</taxon>
        <taxon>Staphylococcaceae</taxon>
        <taxon>Staphylococcus</taxon>
    </lineage>
</organism>
<keyword evidence="6 7" id="KW-0472">Membrane</keyword>
<dbReference type="STRING" id="1194526.A284_09060"/>
<keyword evidence="4 7" id="KW-0812">Transmembrane</keyword>
<keyword evidence="5 7" id="KW-1133">Transmembrane helix</keyword>
<feature type="transmembrane region" description="Helical" evidence="7">
    <location>
        <begin position="248"/>
        <end position="266"/>
    </location>
</feature>
<dbReference type="Proteomes" id="UP000240717">
    <property type="component" value="Unassembled WGS sequence"/>
</dbReference>
<evidence type="ECO:0000256" key="5">
    <source>
        <dbReference type="ARBA" id="ARBA00022989"/>
    </source>
</evidence>
<feature type="transmembrane region" description="Helical" evidence="7">
    <location>
        <begin position="7"/>
        <end position="25"/>
    </location>
</feature>
<feature type="transmembrane region" description="Helical" evidence="7">
    <location>
        <begin position="151"/>
        <end position="176"/>
    </location>
</feature>
<reference evidence="8 9" key="1">
    <citation type="journal article" date="2016" name="Front. Microbiol.">
        <title>Comprehensive Phylogenetic Analysis of Bovine Non-aureus Staphylococci Species Based on Whole-Genome Sequencing.</title>
        <authorList>
            <person name="Naushad S."/>
            <person name="Barkema H.W."/>
            <person name="Luby C."/>
            <person name="Condas L.A."/>
            <person name="Nobrega D.B."/>
            <person name="Carson D.A."/>
            <person name="De Buck J."/>
        </authorList>
    </citation>
    <scope>NUCLEOTIDE SEQUENCE [LARGE SCALE GENOMIC DNA]</scope>
    <source>
        <strain evidence="8 9">SNUC 2993</strain>
    </source>
</reference>
<feature type="transmembrane region" description="Helical" evidence="7">
    <location>
        <begin position="308"/>
        <end position="326"/>
    </location>
</feature>
<feature type="transmembrane region" description="Helical" evidence="7">
    <location>
        <begin position="217"/>
        <end position="236"/>
    </location>
</feature>
<evidence type="ECO:0000256" key="4">
    <source>
        <dbReference type="ARBA" id="ARBA00022692"/>
    </source>
</evidence>
<dbReference type="GO" id="GO:0005886">
    <property type="term" value="C:plasma membrane"/>
    <property type="evidence" value="ECO:0007669"/>
    <property type="project" value="UniProtKB-SubCell"/>
</dbReference>
<comment type="subcellular location">
    <subcellularLocation>
        <location evidence="1">Cell membrane</location>
        <topology evidence="1">Multi-pass membrane protein</topology>
    </subcellularLocation>
</comment>
<evidence type="ECO:0000313" key="8">
    <source>
        <dbReference type="EMBL" id="PTI51260.1"/>
    </source>
</evidence>
<accession>A0A2T4Q0W6</accession>
<evidence type="ECO:0000256" key="2">
    <source>
        <dbReference type="ARBA" id="ARBA00007977"/>
    </source>
</evidence>
<evidence type="ECO:0000256" key="6">
    <source>
        <dbReference type="ARBA" id="ARBA00023136"/>
    </source>
</evidence>
<dbReference type="InterPro" id="IPR018383">
    <property type="entry name" value="UPF0324_pro"/>
</dbReference>
<dbReference type="EMBL" id="PZEV01000015">
    <property type="protein sequence ID" value="PTI51260.1"/>
    <property type="molecule type" value="Genomic_DNA"/>
</dbReference>
<feature type="transmembrane region" description="Helical" evidence="7">
    <location>
        <begin position="31"/>
        <end position="48"/>
    </location>
</feature>
<proteinExistence type="inferred from homology"/>
<dbReference type="Pfam" id="PF03601">
    <property type="entry name" value="Cons_hypoth698"/>
    <property type="match status" value="1"/>
</dbReference>